<feature type="repeat" description="ANK" evidence="3">
    <location>
        <begin position="1128"/>
        <end position="1161"/>
    </location>
</feature>
<evidence type="ECO:0000256" key="3">
    <source>
        <dbReference type="PROSITE-ProRule" id="PRU00023"/>
    </source>
</evidence>
<dbReference type="Gene3D" id="3.40.50.2000">
    <property type="entry name" value="Glycogen Phosphorylase B"/>
    <property type="match status" value="1"/>
</dbReference>
<feature type="compositionally biased region" description="Polar residues" evidence="4">
    <location>
        <begin position="369"/>
        <end position="379"/>
    </location>
</feature>
<feature type="repeat" description="ANK" evidence="3">
    <location>
        <begin position="1062"/>
        <end position="1094"/>
    </location>
</feature>
<comment type="caution">
    <text evidence="6">The sequence shown here is derived from an EMBL/GenBank/DDBJ whole genome shotgun (WGS) entry which is preliminary data.</text>
</comment>
<dbReference type="Proteomes" id="UP001159405">
    <property type="component" value="Unassembled WGS sequence"/>
</dbReference>
<feature type="region of interest" description="Disordered" evidence="4">
    <location>
        <begin position="330"/>
        <end position="349"/>
    </location>
</feature>
<dbReference type="PROSITE" id="PS50297">
    <property type="entry name" value="ANK_REP_REGION"/>
    <property type="match status" value="13"/>
</dbReference>
<feature type="repeat" description="ANK" evidence="3">
    <location>
        <begin position="1295"/>
        <end position="1327"/>
    </location>
</feature>
<feature type="repeat" description="ANK" evidence="3">
    <location>
        <begin position="1361"/>
        <end position="1393"/>
    </location>
</feature>
<evidence type="ECO:0000313" key="7">
    <source>
        <dbReference type="Proteomes" id="UP001159405"/>
    </source>
</evidence>
<feature type="compositionally biased region" description="Basic and acidic residues" evidence="4">
    <location>
        <begin position="357"/>
        <end position="368"/>
    </location>
</feature>
<gene>
    <name evidence="6" type="ORF">PLOB_00046711</name>
</gene>
<feature type="repeat" description="ANK" evidence="3">
    <location>
        <begin position="767"/>
        <end position="799"/>
    </location>
</feature>
<evidence type="ECO:0000256" key="2">
    <source>
        <dbReference type="ARBA" id="ARBA00023043"/>
    </source>
</evidence>
<organism evidence="6 7">
    <name type="scientific">Porites lobata</name>
    <dbReference type="NCBI Taxonomy" id="104759"/>
    <lineage>
        <taxon>Eukaryota</taxon>
        <taxon>Metazoa</taxon>
        <taxon>Cnidaria</taxon>
        <taxon>Anthozoa</taxon>
        <taxon>Hexacorallia</taxon>
        <taxon>Scleractinia</taxon>
        <taxon>Fungiina</taxon>
        <taxon>Poritidae</taxon>
        <taxon>Porites</taxon>
    </lineage>
</organism>
<keyword evidence="1" id="KW-0677">Repeat</keyword>
<dbReference type="Pfam" id="PF20706">
    <property type="entry name" value="GT4-conflict"/>
    <property type="match status" value="1"/>
</dbReference>
<keyword evidence="7" id="KW-1185">Reference proteome</keyword>
<dbReference type="PRINTS" id="PR01415">
    <property type="entry name" value="ANKYRIN"/>
</dbReference>
<dbReference type="Gene3D" id="1.25.40.20">
    <property type="entry name" value="Ankyrin repeat-containing domain"/>
    <property type="match status" value="7"/>
</dbReference>
<proteinExistence type="predicted"/>
<feature type="repeat" description="ANK" evidence="3">
    <location>
        <begin position="995"/>
        <end position="1027"/>
    </location>
</feature>
<feature type="repeat" description="ANK" evidence="3">
    <location>
        <begin position="800"/>
        <end position="832"/>
    </location>
</feature>
<dbReference type="InterPro" id="IPR036770">
    <property type="entry name" value="Ankyrin_rpt-contain_sf"/>
</dbReference>
<accession>A0ABN8PSM2</accession>
<feature type="region of interest" description="Disordered" evidence="4">
    <location>
        <begin position="357"/>
        <end position="379"/>
    </location>
</feature>
<name>A0ABN8PSM2_9CNID</name>
<dbReference type="InterPro" id="IPR002110">
    <property type="entry name" value="Ankyrin_rpt"/>
</dbReference>
<dbReference type="SMART" id="SM00248">
    <property type="entry name" value="ANK"/>
    <property type="match status" value="17"/>
</dbReference>
<dbReference type="PROSITE" id="PS50088">
    <property type="entry name" value="ANK_REPEAT"/>
    <property type="match status" value="14"/>
</dbReference>
<feature type="compositionally biased region" description="Polar residues" evidence="4">
    <location>
        <begin position="397"/>
        <end position="414"/>
    </location>
</feature>
<feature type="repeat" description="ANK" evidence="3">
    <location>
        <begin position="1095"/>
        <end position="1127"/>
    </location>
</feature>
<evidence type="ECO:0000313" key="6">
    <source>
        <dbReference type="EMBL" id="CAH3148605.1"/>
    </source>
</evidence>
<dbReference type="SUPFAM" id="SSF48403">
    <property type="entry name" value="Ankyrin repeat"/>
    <property type="match status" value="2"/>
</dbReference>
<feature type="repeat" description="ANK" evidence="3">
    <location>
        <begin position="1229"/>
        <end position="1261"/>
    </location>
</feature>
<dbReference type="Pfam" id="PF13857">
    <property type="entry name" value="Ank_5"/>
    <property type="match status" value="1"/>
</dbReference>
<feature type="compositionally biased region" description="Polar residues" evidence="4">
    <location>
        <begin position="337"/>
        <end position="346"/>
    </location>
</feature>
<reference evidence="6 7" key="1">
    <citation type="submission" date="2022-05" db="EMBL/GenBank/DDBJ databases">
        <authorList>
            <consortium name="Genoscope - CEA"/>
            <person name="William W."/>
        </authorList>
    </citation>
    <scope>NUCLEOTIDE SEQUENCE [LARGE SCALE GENOMIC DNA]</scope>
</reference>
<feature type="repeat" description="ANK" evidence="3">
    <location>
        <begin position="1262"/>
        <end position="1294"/>
    </location>
</feature>
<evidence type="ECO:0000256" key="4">
    <source>
        <dbReference type="SAM" id="MobiDB-lite"/>
    </source>
</evidence>
<feature type="repeat" description="ANK" evidence="3">
    <location>
        <begin position="1029"/>
        <end position="1061"/>
    </location>
</feature>
<dbReference type="InterPro" id="IPR049341">
    <property type="entry name" value="TRADD-like_N"/>
</dbReference>
<dbReference type="EMBL" id="CALNXK010000084">
    <property type="protein sequence ID" value="CAH3148605.1"/>
    <property type="molecule type" value="Genomic_DNA"/>
</dbReference>
<dbReference type="CDD" id="cd03801">
    <property type="entry name" value="GT4_PimA-like"/>
    <property type="match status" value="1"/>
</dbReference>
<dbReference type="PANTHER" id="PTHR24171">
    <property type="entry name" value="ANKYRIN REPEAT DOMAIN-CONTAINING PROTEIN 39-RELATED"/>
    <property type="match status" value="1"/>
</dbReference>
<dbReference type="Pfam" id="PF12796">
    <property type="entry name" value="Ank_2"/>
    <property type="match status" value="4"/>
</dbReference>
<feature type="repeat" description="ANK" evidence="3">
    <location>
        <begin position="1196"/>
        <end position="1228"/>
    </location>
</feature>
<protein>
    <recommendedName>
        <fullName evidence="5">TRADD-like N-terminal domain-containing protein</fullName>
    </recommendedName>
</protein>
<evidence type="ECO:0000256" key="1">
    <source>
        <dbReference type="ARBA" id="ARBA00022737"/>
    </source>
</evidence>
<feature type="repeat" description="ANK" evidence="3">
    <location>
        <begin position="1328"/>
        <end position="1360"/>
    </location>
</feature>
<keyword evidence="2 3" id="KW-0040">ANK repeat</keyword>
<feature type="domain" description="TRADD-like N-terminal" evidence="5">
    <location>
        <begin position="487"/>
        <end position="545"/>
    </location>
</feature>
<feature type="repeat" description="ANK" evidence="3">
    <location>
        <begin position="1163"/>
        <end position="1195"/>
    </location>
</feature>
<dbReference type="Pfam" id="PF20694">
    <property type="entry name" value="TRADD-like_N"/>
    <property type="match status" value="1"/>
</dbReference>
<feature type="region of interest" description="Disordered" evidence="4">
    <location>
        <begin position="395"/>
        <end position="421"/>
    </location>
</feature>
<evidence type="ECO:0000259" key="5">
    <source>
        <dbReference type="Pfam" id="PF20694"/>
    </source>
</evidence>
<dbReference type="Pfam" id="PF00023">
    <property type="entry name" value="Ank"/>
    <property type="match status" value="1"/>
</dbReference>
<sequence length="1478" mass="166353">MDIVVGHGVKLGRQVQFIRDSAQCPNCKWVQVVHTAPEDLSKYKCYSDPISKGETKHESEVELCKLADLVVSVGPKLKEAYTSYLQRCKTDQDVLSITPGLFQREFGDLVAKQDPNEDAEFKVLLFGRGDDEDFELKGYNIAAKAFTDQRLKNKPYHLLFVGAPEGKQEEVRQKLLQRGIAEAQLTIRKFIQSRDRLKDLLCEADLAIMPSKSEGFGLVALEALSAGLPILVGSRSGFAKALENVPHGNACIVSSDDPAKWAKAIEAVRIRHRMRLQEIKSLRASYGEMYSWKEQCEALVNRMWKMSHGESRYQRLVLTPDAFDVPKGVSAAEKQPVSKTHPSASGFSEELCPVDEETKTEDATRLSEESPSVCHTPSLVSETSLRSDCEMKADAASGNQTTISTNTDSQSQNSGKRKMSEFSCNPGMQKHELFFLAIAQQYIKVSSNAQDLTVEQQRTITKELEQLAHKYRRHQDLSSLPFVSRVARLAEFIEKAFEVVVLFVQPGSLIITVQCPSLESLESLWNGYCSGYLNDIVERFLVTDELKRKLGIDNVRLKTTIEEENYLVCKKAFMENSGELKIMSTFDSVQDRDLLPVYTVKSRNEQISANTNKLKSSNSLCHRAKPKNLEQTRQLEHGRVTTKDQTLGAAKDKRHLLSSLTTVHSCLFLRPHHSWIHGEMSILTYNLKIVHRENGAGEGGRGVESERTPVNILNKGSTVITIFPCISALFLKSNVRPKWRGIYQRRAKPVHQNVYFPSDLIKLFKQASRGSLHNASISGQYEMVKMLLESGDDVNQRDQFSLTPLHLACWYGQEPVVKLLLKHGANISAKDRFQRTPLQKAERQNHQYIVQLLLENDASPSLHQPVSLRKLSRKVFLQVDKQSGFSLLQAAVLDGEYNIVLNANGLLDNIVEEMELVTTGNNAKDFPGKTAVDILSLIKRRTLSHHRIEALYNEWAKDNSRLTELQWATCNDDVEQAVEFVLNDGVDINALGSNSDCTALMRASRSSSSQFIETLIDLGADVNAQRKEKKETPLILAADCNNYMAAYLLVRHGADVNVQISNGITSLHLSVQKNHENLIKLLLANKVDVNIQDNDKNTPLFVSVRRNDENLCRLLLEQNVDVNIQDGCGNTPLNWCVCRKGNENLCRLLLEHNADVNMKDNRWGYTPLHLSIREGKEKVCRLLLEHNANVNIQDNLGYTPLHWCASKGNENLCRLLLERNADVNMQDNHGYTFLHWCAMKGNENLCRLLLEHNADVKIQDKDGYTPLHLSVKEGNVNLCRLLLEHNADVNIQDNDGYTPLHLCAREGNENLCRLFFEHNADVNIPNSLGFTPLHWCAVKGNKSLCTLFLKHNADGNIQDRCGYTPLHLCAGVGNENLCRLLLEHNADVNIQDKWGYTPLDWCAREGNENVCRLLLEHNAMHGHPKFELSSAQKATETKYTTGVASVQGAEKLKSNLKSEEALKQNPSYTHTTLKIEEL</sequence>
<dbReference type="SUPFAM" id="SSF53756">
    <property type="entry name" value="UDP-Glycosyltransferase/glycogen phosphorylase"/>
    <property type="match status" value="1"/>
</dbReference>